<dbReference type="EMBL" id="CP017305">
    <property type="protein sequence ID" value="AOS83858.1"/>
    <property type="molecule type" value="Genomic_DNA"/>
</dbReference>
<reference evidence="4" key="1">
    <citation type="submission" date="2016-09" db="EMBL/GenBank/DDBJ databases">
        <title>Genome sequence of Chlorobaculum limnaeum.</title>
        <authorList>
            <person name="Liu Z."/>
            <person name="Tank M."/>
            <person name="Bryant D.A."/>
        </authorList>
    </citation>
    <scope>NUCLEOTIDE SEQUENCE [LARGE SCALE GENOMIC DNA]</scope>
    <source>
        <strain evidence="4">DSM 1677</strain>
    </source>
</reference>
<evidence type="ECO:0000259" key="2">
    <source>
        <dbReference type="Pfam" id="PF04984"/>
    </source>
</evidence>
<dbReference type="STRING" id="274537.BIU88_06655"/>
<dbReference type="InterPro" id="IPR052042">
    <property type="entry name" value="Tail_sheath_structural"/>
</dbReference>
<protein>
    <submittedName>
        <fullName evidence="4">Phage tail protein</fullName>
    </submittedName>
</protein>
<feature type="domain" description="Tail sheath protein subtilisin-like" evidence="2">
    <location>
        <begin position="434"/>
        <end position="580"/>
    </location>
</feature>
<evidence type="ECO:0000313" key="5">
    <source>
        <dbReference type="Proteomes" id="UP000095185"/>
    </source>
</evidence>
<dbReference type="KEGG" id="clz:BIU88_06655"/>
<dbReference type="Pfam" id="PF17482">
    <property type="entry name" value="Phage_sheath_1C"/>
    <property type="match status" value="1"/>
</dbReference>
<keyword evidence="5" id="KW-1185">Reference proteome</keyword>
<evidence type="ECO:0000256" key="1">
    <source>
        <dbReference type="ARBA" id="ARBA00008005"/>
    </source>
</evidence>
<proteinExistence type="inferred from homology"/>
<gene>
    <name evidence="4" type="ORF">BIU88_06655</name>
</gene>
<dbReference type="PANTHER" id="PTHR35861:SF1">
    <property type="entry name" value="PHAGE TAIL SHEATH PROTEIN"/>
    <property type="match status" value="1"/>
</dbReference>
<dbReference type="OrthoDB" id="9767864at2"/>
<evidence type="ECO:0000313" key="4">
    <source>
        <dbReference type="EMBL" id="AOS83858.1"/>
    </source>
</evidence>
<evidence type="ECO:0000259" key="3">
    <source>
        <dbReference type="Pfam" id="PF17482"/>
    </source>
</evidence>
<dbReference type="RefSeq" id="WP_069809808.1">
    <property type="nucleotide sequence ID" value="NZ_CP017305.1"/>
</dbReference>
<dbReference type="InterPro" id="IPR035089">
    <property type="entry name" value="Phage_sheath_subtilisin"/>
</dbReference>
<organism evidence="4 5">
    <name type="scientific">Chlorobaculum limnaeum</name>
    <dbReference type="NCBI Taxonomy" id="274537"/>
    <lineage>
        <taxon>Bacteria</taxon>
        <taxon>Pseudomonadati</taxon>
        <taxon>Chlorobiota</taxon>
        <taxon>Chlorobiia</taxon>
        <taxon>Chlorobiales</taxon>
        <taxon>Chlorobiaceae</taxon>
        <taxon>Chlorobaculum</taxon>
    </lineage>
</organism>
<dbReference type="Gene3D" id="3.40.50.11780">
    <property type="match status" value="2"/>
</dbReference>
<name>A0A1D8D6N6_CHLLM</name>
<accession>A0A1D8D6N6</accession>
<dbReference type="InterPro" id="IPR020287">
    <property type="entry name" value="Tail_sheath_C"/>
</dbReference>
<comment type="similarity">
    <text evidence="1">Belongs to the myoviridae tail sheath protein family.</text>
</comment>
<dbReference type="Proteomes" id="UP000095185">
    <property type="component" value="Chromosome"/>
</dbReference>
<dbReference type="PANTHER" id="PTHR35861">
    <property type="match status" value="1"/>
</dbReference>
<feature type="domain" description="Tail sheath protein C-terminal" evidence="3">
    <location>
        <begin position="584"/>
        <end position="688"/>
    </location>
</feature>
<dbReference type="AlphaFoldDB" id="A0A1D8D6N6"/>
<dbReference type="Pfam" id="PF04984">
    <property type="entry name" value="Phage_sheath_1"/>
    <property type="match status" value="1"/>
</dbReference>
<sequence>MATMYKTPGVYIEEIPKFPPSIAPVATAIPAFIGYTEKALKNGESLTSKPTRIESIAEYVELFGEGPSQKIELYLDADNNYISSGKPAGSKARLLYDSLRMFYANGGGNCYIVSIGSYEESLDKQAFLDGLAAVESEDEPTILLFPDAVNLDDSGLHDVQVAALSQCNKLMDRVALCDTVNSGDFGADVQRLRDGIGINNLKYGAAYGPWINTSLPRTFYNRDLTLRRDDKNGDPIALNSLTSDSAIQQMLSDVAEAQKAVDALRDAENAAAGEGKSWTEQLKKLSDAYNALPADADLTTDVQPALQGIYDLLALVVANVKDMADGLPAVVSASPDPSVPETKDFILAKDITQYLGSSALKSSVFDVLAAHYNYLATTGMPGEPEEGSEEEPENVTIKLFSDNPSSATTDLGKAIELLDYANAAAFLAVSKTDVTAKYAAATTAREMADIARNAAAQAASSIIALFRFAESSAAEYEKKFNDALLSSFGTYKSLVSKAIESMNQLPPSGAIAGVYAAVDSNRGVWKAPANVSLNSVVSPAAKISQEQQADYNVDVNAGKSVNIIRSFTGKGVLVWGARTLAGNDNEWRYVNVRRFFNFVEESVKKATEQFVFEPNDANTWVRIQAMIENFLTVLWRQGALQGIKPEHAFYVSLGLGKTMTALDILEGRMIIEIGMAAVRPAEFIILRFSHKMAES</sequence>